<evidence type="ECO:0000256" key="6">
    <source>
        <dbReference type="ARBA" id="ARBA00023136"/>
    </source>
</evidence>
<feature type="transmembrane region" description="Helical" evidence="7">
    <location>
        <begin position="447"/>
        <end position="465"/>
    </location>
</feature>
<gene>
    <name evidence="9" type="ORF">EHO59_05515</name>
</gene>
<feature type="transmembrane region" description="Helical" evidence="7">
    <location>
        <begin position="384"/>
        <end position="408"/>
    </location>
</feature>
<evidence type="ECO:0000256" key="3">
    <source>
        <dbReference type="ARBA" id="ARBA00022475"/>
    </source>
</evidence>
<feature type="transmembrane region" description="Helical" evidence="7">
    <location>
        <begin position="564"/>
        <end position="584"/>
    </location>
</feature>
<keyword evidence="6 7" id="KW-0472">Membrane</keyword>
<dbReference type="AlphaFoldDB" id="A0A4R9G932"/>
<feature type="transmembrane region" description="Helical" evidence="7">
    <location>
        <begin position="305"/>
        <end position="324"/>
    </location>
</feature>
<sequence length="620" mass="67523">MLPLITVLGCFLLYFLGYKFYSGYLSKSIFQLKDTRGDTPAHKFNDGVDYLPTKPAVLFGHHYASIAGLAPILGPAVAVIWGWLPAMLWVVLGGIFVGCVHDFGAIVVSIRNQGKSIGQVAQDLLGPRARSLFHTIIFFLVALAMGVFVIVLAEMFSADPKTKLAPVPSPAKIEQTEAKLPSIKEHTHPSEVRVETSSSPIQLRSHFPEAVIPTAGIMIFALLVGWLHYKKGMDLGPLTFVSVALTLVVMVLGMNDSILTWTGLNDTARSPGVPLWKIILLLYAFLASVTPVWLLLQSRDYINSFLLYLGIIAIYLGFFKGSIFGEFSSFNAEAIRAEKVDMDIIPFVFITIACGAVSGFHALVSSGTTAKQLDREIDARAIGYGAMIGESLLGLTSVVACTIGFASATEWSSFYKSWSGIQGLAPSVGAYIYGTGRFISQLGFDQGFAQGFIALVVVSFALTSLDSATRLLRYNIEEIADSINSELVKKVLGNRYVSSILACVAIGFFAFLQIDQGGKKTTAGLALWKLFGTTNQLLAGLSLLVVTIYLLYSKKKTWTSFLPMVFVLTATLWAMVVNFYDFLFSKSPSYLLAGVGGVLIFLTLWLLIEAVLAWRRFSKA</sequence>
<evidence type="ECO:0000313" key="9">
    <source>
        <dbReference type="EMBL" id="TGK07560.1"/>
    </source>
</evidence>
<keyword evidence="5 7" id="KW-1133">Transmembrane helix</keyword>
<evidence type="ECO:0000256" key="1">
    <source>
        <dbReference type="ARBA" id="ARBA00004651"/>
    </source>
</evidence>
<dbReference type="InterPro" id="IPR051605">
    <property type="entry name" value="CstA"/>
</dbReference>
<comment type="caution">
    <text evidence="9">The sequence shown here is derived from an EMBL/GenBank/DDBJ whole genome shotgun (WGS) entry which is preliminary data.</text>
</comment>
<keyword evidence="4 7" id="KW-0812">Transmembrane</keyword>
<name>A0A4R9G932_9LEPT</name>
<evidence type="ECO:0000256" key="2">
    <source>
        <dbReference type="ARBA" id="ARBA00007755"/>
    </source>
</evidence>
<reference evidence="9" key="1">
    <citation type="journal article" date="2019" name="PLoS Negl. Trop. Dis.">
        <title>Revisiting the worldwide diversity of Leptospira species in the environment.</title>
        <authorList>
            <person name="Vincent A.T."/>
            <person name="Schiettekatte O."/>
            <person name="Bourhy P."/>
            <person name="Veyrier F.J."/>
            <person name="Picardeau M."/>
        </authorList>
    </citation>
    <scope>NUCLEOTIDE SEQUENCE [LARGE SCALE GENOMIC DNA]</scope>
    <source>
        <strain evidence="9">SSS9</strain>
    </source>
</reference>
<dbReference type="OrthoDB" id="9761224at2"/>
<protein>
    <submittedName>
        <fullName evidence="9">Carbon starvation protein A</fullName>
    </submittedName>
</protein>
<dbReference type="GO" id="GO:0009267">
    <property type="term" value="P:cellular response to starvation"/>
    <property type="evidence" value="ECO:0007669"/>
    <property type="project" value="InterPro"/>
</dbReference>
<feature type="domain" description="CstA N-terminal" evidence="8">
    <location>
        <begin position="7"/>
        <end position="403"/>
    </location>
</feature>
<feature type="transmembrane region" description="Helical" evidence="7">
    <location>
        <begin position="63"/>
        <end position="83"/>
    </location>
</feature>
<keyword evidence="10" id="KW-1185">Reference proteome</keyword>
<feature type="transmembrane region" description="Helical" evidence="7">
    <location>
        <begin position="344"/>
        <end position="364"/>
    </location>
</feature>
<keyword evidence="3" id="KW-1003">Cell membrane</keyword>
<proteinExistence type="inferred from homology"/>
<dbReference type="InterPro" id="IPR003706">
    <property type="entry name" value="CstA_N"/>
</dbReference>
<evidence type="ECO:0000259" key="8">
    <source>
        <dbReference type="Pfam" id="PF02554"/>
    </source>
</evidence>
<comment type="subcellular location">
    <subcellularLocation>
        <location evidence="1">Cell membrane</location>
        <topology evidence="1">Multi-pass membrane protein</topology>
    </subcellularLocation>
</comment>
<feature type="transmembrane region" description="Helical" evidence="7">
    <location>
        <begin position="590"/>
        <end position="614"/>
    </location>
</feature>
<organism evidence="9 10">
    <name type="scientific">Leptospira semungkisensis</name>
    <dbReference type="NCBI Taxonomy" id="2484985"/>
    <lineage>
        <taxon>Bacteria</taxon>
        <taxon>Pseudomonadati</taxon>
        <taxon>Spirochaetota</taxon>
        <taxon>Spirochaetia</taxon>
        <taxon>Leptospirales</taxon>
        <taxon>Leptospiraceae</taxon>
        <taxon>Leptospira</taxon>
    </lineage>
</organism>
<evidence type="ECO:0000256" key="5">
    <source>
        <dbReference type="ARBA" id="ARBA00022989"/>
    </source>
</evidence>
<feature type="transmembrane region" description="Helical" evidence="7">
    <location>
        <begin position="210"/>
        <end position="228"/>
    </location>
</feature>
<dbReference type="GO" id="GO:0005886">
    <property type="term" value="C:plasma membrane"/>
    <property type="evidence" value="ECO:0007669"/>
    <property type="project" value="UniProtKB-SubCell"/>
</dbReference>
<accession>A0A4R9G932</accession>
<evidence type="ECO:0000256" key="7">
    <source>
        <dbReference type="SAM" id="Phobius"/>
    </source>
</evidence>
<dbReference type="Proteomes" id="UP000297453">
    <property type="component" value="Unassembled WGS sequence"/>
</dbReference>
<evidence type="ECO:0000256" key="4">
    <source>
        <dbReference type="ARBA" id="ARBA00022692"/>
    </source>
</evidence>
<dbReference type="RefSeq" id="WP_135585538.1">
    <property type="nucleotide sequence ID" value="NZ_RQEP01000005.1"/>
</dbReference>
<feature type="transmembrane region" description="Helical" evidence="7">
    <location>
        <begin position="131"/>
        <end position="153"/>
    </location>
</feature>
<dbReference type="PANTHER" id="PTHR30252">
    <property type="entry name" value="INNER MEMBRANE PEPTIDE TRANSPORTER"/>
    <property type="match status" value="1"/>
</dbReference>
<feature type="transmembrane region" description="Helical" evidence="7">
    <location>
        <begin position="275"/>
        <end position="296"/>
    </location>
</feature>
<feature type="domain" description="CstA N-terminal" evidence="8">
    <location>
        <begin position="431"/>
        <end position="574"/>
    </location>
</feature>
<comment type="similarity">
    <text evidence="2">Belongs to the peptide transporter carbon starvation (CstA) (TC 2.A.114) family.</text>
</comment>
<feature type="transmembrane region" description="Helical" evidence="7">
    <location>
        <begin position="89"/>
        <end position="110"/>
    </location>
</feature>
<dbReference type="EMBL" id="RQEP01000005">
    <property type="protein sequence ID" value="TGK07560.1"/>
    <property type="molecule type" value="Genomic_DNA"/>
</dbReference>
<feature type="transmembrane region" description="Helical" evidence="7">
    <location>
        <begin position="496"/>
        <end position="514"/>
    </location>
</feature>
<feature type="transmembrane region" description="Helical" evidence="7">
    <location>
        <begin position="534"/>
        <end position="552"/>
    </location>
</feature>
<evidence type="ECO:0000313" key="10">
    <source>
        <dbReference type="Proteomes" id="UP000297453"/>
    </source>
</evidence>
<dbReference type="Pfam" id="PF02554">
    <property type="entry name" value="CstA"/>
    <property type="match status" value="2"/>
</dbReference>
<feature type="transmembrane region" description="Helical" evidence="7">
    <location>
        <begin position="235"/>
        <end position="255"/>
    </location>
</feature>
<dbReference type="PANTHER" id="PTHR30252:SF0">
    <property type="entry name" value="PEPTIDE TRANSPORTER CSTA"/>
    <property type="match status" value="1"/>
</dbReference>
<feature type="transmembrane region" description="Helical" evidence="7">
    <location>
        <begin position="6"/>
        <end position="26"/>
    </location>
</feature>